<accession>G7E2E3</accession>
<dbReference type="InterPro" id="IPR036249">
    <property type="entry name" value="Thioredoxin-like_sf"/>
</dbReference>
<dbReference type="eggNOG" id="ENOG502S0CB">
    <property type="taxonomic scope" value="Eukaryota"/>
</dbReference>
<dbReference type="Gene3D" id="3.40.30.10">
    <property type="entry name" value="Glutaredoxin"/>
    <property type="match status" value="1"/>
</dbReference>
<gene>
    <name evidence="1" type="primary">Mo03677</name>
    <name evidence="1" type="ORF">E5Q_03677</name>
</gene>
<name>G7E2E3_MIXOS</name>
<dbReference type="RefSeq" id="XP_014565443.1">
    <property type="nucleotide sequence ID" value="XM_014709957.1"/>
</dbReference>
<keyword evidence="2" id="KW-1185">Reference proteome</keyword>
<dbReference type="PANTHER" id="PTHR33875:SF2">
    <property type="entry name" value="ACR183CP"/>
    <property type="match status" value="1"/>
</dbReference>
<dbReference type="HOGENOM" id="CLU_085801_0_0_1"/>
<reference evidence="1 2" key="2">
    <citation type="journal article" date="2012" name="Open Biol.">
        <title>Characteristics of nucleosomes and linker DNA regions on the genome of the basidiomycete Mixia osmundae revealed by mono- and dinucleosome mapping.</title>
        <authorList>
            <person name="Nishida H."/>
            <person name="Kondo S."/>
            <person name="Matsumoto T."/>
            <person name="Suzuki Y."/>
            <person name="Yoshikawa H."/>
            <person name="Taylor T.D."/>
            <person name="Sugiyama J."/>
        </authorList>
    </citation>
    <scope>NUCLEOTIDE SEQUENCE [LARGE SCALE GENOMIC DNA]</scope>
    <source>
        <strain evidence="2">CBS 9802 / IAM 14324 / JCM 22182 / KY 12970</strain>
    </source>
</reference>
<reference evidence="1 2" key="1">
    <citation type="journal article" date="2011" name="J. Gen. Appl. Microbiol.">
        <title>Draft genome sequencing of the enigmatic basidiomycete Mixia osmundae.</title>
        <authorList>
            <person name="Nishida H."/>
            <person name="Nagatsuka Y."/>
            <person name="Sugiyama J."/>
        </authorList>
    </citation>
    <scope>NUCLEOTIDE SEQUENCE [LARGE SCALE GENOMIC DNA]</scope>
    <source>
        <strain evidence="2">CBS 9802 / IAM 14324 / JCM 22182 / KY 12970</strain>
    </source>
</reference>
<dbReference type="InParanoid" id="G7E2E3"/>
<evidence type="ECO:0000313" key="1">
    <source>
        <dbReference type="EMBL" id="GAA97003.1"/>
    </source>
</evidence>
<proteinExistence type="predicted"/>
<dbReference type="Proteomes" id="UP000009131">
    <property type="component" value="Unassembled WGS sequence"/>
</dbReference>
<dbReference type="EMBL" id="BABT02000110">
    <property type="protein sequence ID" value="GAA97003.1"/>
    <property type="molecule type" value="Genomic_DNA"/>
</dbReference>
<organism evidence="1 2">
    <name type="scientific">Mixia osmundae (strain CBS 9802 / IAM 14324 / JCM 22182 / KY 12970)</name>
    <dbReference type="NCBI Taxonomy" id="764103"/>
    <lineage>
        <taxon>Eukaryota</taxon>
        <taxon>Fungi</taxon>
        <taxon>Dikarya</taxon>
        <taxon>Basidiomycota</taxon>
        <taxon>Pucciniomycotina</taxon>
        <taxon>Mixiomycetes</taxon>
        <taxon>Mixiales</taxon>
        <taxon>Mixiaceae</taxon>
        <taxon>Mixia</taxon>
    </lineage>
</organism>
<comment type="caution">
    <text evidence="1">The sequence shown here is derived from an EMBL/GenBank/DDBJ whole genome shotgun (WGS) entry which is preliminary data.</text>
</comment>
<protein>
    <submittedName>
        <fullName evidence="1">Uncharacterized protein</fullName>
    </submittedName>
</protein>
<sequence>MAVAPQFALHRLPGGPASRHSIELYIDFVCPFSKKQLLGVRDNLLPILPKDVAVIIRQVPQPWHAASTLVHEAAIAVSKLVDDAQTFWQFAYALMEHQEEYFDEAVENETLAQIRRRLAKLAHDSVGVEESAFLDLVKTGQGNSGNKVGADLKLQVKLGRQNGIHVTPTVLLDGLVDPSVSSSFGKDEWAKYVKEKLS</sequence>
<dbReference type="OrthoDB" id="37297at2759"/>
<evidence type="ECO:0000313" key="2">
    <source>
        <dbReference type="Proteomes" id="UP000009131"/>
    </source>
</evidence>
<dbReference type="STRING" id="764103.G7E2E3"/>
<dbReference type="PANTHER" id="PTHR33875">
    <property type="entry name" value="OS09G0542200 PROTEIN"/>
    <property type="match status" value="1"/>
</dbReference>
<dbReference type="AlphaFoldDB" id="G7E2E3"/>
<dbReference type="CDD" id="cd02972">
    <property type="entry name" value="DsbA_family"/>
    <property type="match status" value="1"/>
</dbReference>
<dbReference type="OMA" id="IKFSRQN"/>
<dbReference type="SUPFAM" id="SSF52833">
    <property type="entry name" value="Thioredoxin-like"/>
    <property type="match status" value="1"/>
</dbReference>